<dbReference type="PANTHER" id="PTHR31760:SF0">
    <property type="entry name" value="S-ADENOSYL-L-METHIONINE-DEPENDENT METHYLTRANSFERASES SUPERFAMILY PROTEIN"/>
    <property type="match status" value="1"/>
</dbReference>
<dbReference type="Gene3D" id="3.40.50.150">
    <property type="entry name" value="Vaccinia Virus protein VP39"/>
    <property type="match status" value="1"/>
</dbReference>
<keyword evidence="1" id="KW-0963">Cytoplasm</keyword>
<dbReference type="CDD" id="cd02440">
    <property type="entry name" value="AdoMet_MTases"/>
    <property type="match status" value="1"/>
</dbReference>
<evidence type="ECO:0000256" key="1">
    <source>
        <dbReference type="ARBA" id="ARBA00022490"/>
    </source>
</evidence>
<reference evidence="6" key="1">
    <citation type="submission" date="2014-05" db="EMBL/GenBank/DDBJ databases">
        <title>The transcriptome of the halophilic microalga Tetraselmis sp. GSL018 isolated from the Great Salt Lake, Utah.</title>
        <authorList>
            <person name="Jinkerson R.E."/>
            <person name="D'Adamo S."/>
            <person name="Posewitz M.C."/>
        </authorList>
    </citation>
    <scope>NUCLEOTIDE SEQUENCE</scope>
    <source>
        <strain evidence="6">GSL018</strain>
    </source>
</reference>
<evidence type="ECO:0000256" key="4">
    <source>
        <dbReference type="ARBA" id="ARBA00022679"/>
    </source>
</evidence>
<dbReference type="Pfam" id="PF02527">
    <property type="entry name" value="GidB"/>
    <property type="match status" value="1"/>
</dbReference>
<sequence length="323" mass="35786">MRSIFKTARLISSSPVKVDNLLQLKPRKHFHLSMFCSHFPAIRQKVTTTGDDVRIIACHNAVTVSDGSFAVTPRLRFSSHRTKGLRIRQAHCTDAKLPTGPNYDSLSSEKQRQLREYIEELLEWNQKVNITAIRNREEAMRRHVEDSLSLLPVLHLEGVETLRVIDVGSGGGLPGVILAIARPEWEVTLLDSLRKRCDFVSSAVQRLGLSNVTVVCARAEDVGRDEAHREAYDVAVARAVAEMRLLNELCLPLVRIGGLLVAAKGPDPSEELQAAGRSLSELRGELKGVFPVESYGQDGQQFTAVVVEKAAPCPPKYPRRPGM</sequence>
<dbReference type="EMBL" id="GBEZ01014599">
    <property type="protein sequence ID" value="JAC71487.1"/>
    <property type="molecule type" value="Transcribed_RNA"/>
</dbReference>
<dbReference type="SUPFAM" id="SSF53335">
    <property type="entry name" value="S-adenosyl-L-methionine-dependent methyltransferases"/>
    <property type="match status" value="1"/>
</dbReference>
<protein>
    <submittedName>
        <fullName evidence="6">16S rRNA (Guanine527-N7)-methyltransferase</fullName>
    </submittedName>
</protein>
<dbReference type="PANTHER" id="PTHR31760">
    <property type="entry name" value="S-ADENOSYL-L-METHIONINE-DEPENDENT METHYLTRANSFERASES SUPERFAMILY PROTEIN"/>
    <property type="match status" value="1"/>
</dbReference>
<keyword evidence="3 6" id="KW-0489">Methyltransferase</keyword>
<keyword evidence="4 6" id="KW-0808">Transferase</keyword>
<organism evidence="6">
    <name type="scientific">Tetraselmis sp. GSL018</name>
    <dbReference type="NCBI Taxonomy" id="582737"/>
    <lineage>
        <taxon>Eukaryota</taxon>
        <taxon>Viridiplantae</taxon>
        <taxon>Chlorophyta</taxon>
        <taxon>core chlorophytes</taxon>
        <taxon>Chlorodendrophyceae</taxon>
        <taxon>Chlorodendrales</taxon>
        <taxon>Chlorodendraceae</taxon>
        <taxon>Tetraselmis</taxon>
    </lineage>
</organism>
<dbReference type="FunFam" id="3.40.50.150:FF:000041">
    <property type="entry name" value="Ribosomal RNA small subunit methyltransferase G"/>
    <property type="match status" value="1"/>
</dbReference>
<dbReference type="AlphaFoldDB" id="A0A061REX6"/>
<proteinExistence type="inferred from homology"/>
<dbReference type="HAMAP" id="MF_00074">
    <property type="entry name" value="16SrRNA_methyltr_G"/>
    <property type="match status" value="1"/>
</dbReference>
<evidence type="ECO:0000256" key="3">
    <source>
        <dbReference type="ARBA" id="ARBA00022603"/>
    </source>
</evidence>
<dbReference type="InterPro" id="IPR029063">
    <property type="entry name" value="SAM-dependent_MTases_sf"/>
</dbReference>
<evidence type="ECO:0000313" key="6">
    <source>
        <dbReference type="EMBL" id="JAC71487.1"/>
    </source>
</evidence>
<evidence type="ECO:0000256" key="5">
    <source>
        <dbReference type="ARBA" id="ARBA00022691"/>
    </source>
</evidence>
<name>A0A061REX6_9CHLO</name>
<evidence type="ECO:0000256" key="2">
    <source>
        <dbReference type="ARBA" id="ARBA00022552"/>
    </source>
</evidence>
<keyword evidence="5" id="KW-0949">S-adenosyl-L-methionine</keyword>
<dbReference type="InterPro" id="IPR003682">
    <property type="entry name" value="rRNA_ssu_MeTfrase_G"/>
</dbReference>
<accession>A0A061REX6</accession>
<dbReference type="NCBIfam" id="TIGR00138">
    <property type="entry name" value="rsmG_gidB"/>
    <property type="match status" value="1"/>
</dbReference>
<keyword evidence="2" id="KW-0698">rRNA processing</keyword>
<feature type="non-terminal residue" evidence="6">
    <location>
        <position position="323"/>
    </location>
</feature>
<dbReference type="GO" id="GO:0005829">
    <property type="term" value="C:cytosol"/>
    <property type="evidence" value="ECO:0007669"/>
    <property type="project" value="TreeGrafter"/>
</dbReference>
<gene>
    <name evidence="6" type="primary">GIDB</name>
    <name evidence="6" type="ORF">TSPGSL018_1793</name>
</gene>
<dbReference type="GO" id="GO:0070043">
    <property type="term" value="F:rRNA (guanine-N7-)-methyltransferase activity"/>
    <property type="evidence" value="ECO:0007669"/>
    <property type="project" value="TreeGrafter"/>
</dbReference>